<feature type="compositionally biased region" description="Basic and acidic residues" evidence="3">
    <location>
        <begin position="623"/>
        <end position="641"/>
    </location>
</feature>
<feature type="region of interest" description="Disordered" evidence="3">
    <location>
        <begin position="144"/>
        <end position="175"/>
    </location>
</feature>
<evidence type="ECO:0000313" key="5">
    <source>
        <dbReference type="EMBL" id="RDX81702.1"/>
    </source>
</evidence>
<feature type="region of interest" description="Disordered" evidence="3">
    <location>
        <begin position="1"/>
        <end position="38"/>
    </location>
</feature>
<dbReference type="PANTHER" id="PTHR31631:SF15">
    <property type="entry name" value="KINASE INTERACTING (KIP1-LIKE) FAMILY PROTEIN"/>
    <property type="match status" value="1"/>
</dbReference>
<comment type="caution">
    <text evidence="5">The sequence shown here is derived from an EMBL/GenBank/DDBJ whole genome shotgun (WGS) entry which is preliminary data.</text>
</comment>
<feature type="region of interest" description="Disordered" evidence="3">
    <location>
        <begin position="514"/>
        <end position="546"/>
    </location>
</feature>
<dbReference type="SUPFAM" id="SSF90257">
    <property type="entry name" value="Myosin rod fragments"/>
    <property type="match status" value="1"/>
</dbReference>
<dbReference type="PROSITE" id="PS51774">
    <property type="entry name" value="NAB"/>
    <property type="match status" value="1"/>
</dbReference>
<dbReference type="Pfam" id="PF07765">
    <property type="entry name" value="KIP1"/>
    <property type="match status" value="1"/>
</dbReference>
<feature type="coiled-coil region" evidence="2">
    <location>
        <begin position="219"/>
        <end position="315"/>
    </location>
</feature>
<dbReference type="Pfam" id="PF25014">
    <property type="entry name" value="NET2A"/>
    <property type="match status" value="1"/>
</dbReference>
<gene>
    <name evidence="5" type="primary">NET2D</name>
    <name evidence="5" type="ORF">CR513_37573</name>
</gene>
<reference evidence="5" key="1">
    <citation type="submission" date="2018-05" db="EMBL/GenBank/DDBJ databases">
        <title>Draft genome of Mucuna pruriens seed.</title>
        <authorList>
            <person name="Nnadi N.E."/>
            <person name="Vos R."/>
            <person name="Hasami M.H."/>
            <person name="Devisetty U.K."/>
            <person name="Aguiy J.C."/>
        </authorList>
    </citation>
    <scope>NUCLEOTIDE SEQUENCE [LARGE SCALE GENOMIC DNA]</scope>
    <source>
        <strain evidence="5">JCA_2017</strain>
    </source>
</reference>
<keyword evidence="6" id="KW-1185">Reference proteome</keyword>
<dbReference type="GO" id="GO:0003779">
    <property type="term" value="F:actin binding"/>
    <property type="evidence" value="ECO:0007669"/>
    <property type="project" value="InterPro"/>
</dbReference>
<feature type="coiled-coil region" evidence="2">
    <location>
        <begin position="425"/>
        <end position="480"/>
    </location>
</feature>
<dbReference type="InterPro" id="IPR056888">
    <property type="entry name" value="NET2A-D/KIP1-like_dom"/>
</dbReference>
<evidence type="ECO:0000313" key="6">
    <source>
        <dbReference type="Proteomes" id="UP000257109"/>
    </source>
</evidence>
<proteinExistence type="predicted"/>
<dbReference type="OrthoDB" id="616075at2759"/>
<accession>A0A371FTV1</accession>
<dbReference type="Pfam" id="PF24918">
    <property type="entry name" value="NET2A_C"/>
    <property type="match status" value="1"/>
</dbReference>
<feature type="compositionally biased region" description="Polar residues" evidence="3">
    <location>
        <begin position="644"/>
        <end position="669"/>
    </location>
</feature>
<feature type="compositionally biased region" description="Basic and acidic residues" evidence="3">
    <location>
        <begin position="11"/>
        <end position="34"/>
    </location>
</feature>
<dbReference type="PANTHER" id="PTHR31631">
    <property type="entry name" value="PROTEIN NETWORKED 2D"/>
    <property type="match status" value="1"/>
</dbReference>
<protein>
    <submittedName>
        <fullName evidence="5">Protein NETWORKED 2D</fullName>
    </submittedName>
</protein>
<evidence type="ECO:0000256" key="1">
    <source>
        <dbReference type="ARBA" id="ARBA00023054"/>
    </source>
</evidence>
<name>A0A371FTV1_MUCPR</name>
<sequence length="1164" mass="131966">MESMSSLPHLKQIEKKGKHDLNTITKDQGKRDNTQEETTNMLQRAASNAYSWWWVSHIRTKQSKWMEQNLQDMEEKVQGVLKLLEEEGDSFAKRAEMYYKRRPELISFVEESFKAYRALAERYDHISTELQNANNTIASVYPDRVPFMDEDDDDASPRPQRKKPEGLKTNIPKPPLKDLKTVITTAAATTKFNSKKPAATAAAAAAAAAPKVPKSGLSRKEALEEVDKLQKQILSLQTVKEFVKNSYDNAIDRYWETEEQINELQERVSVLQDELGEGVVIDDDEARHLMAEAALKSCQEALTQLQEKQERSLAETRIESKRVKDVKAKLGSLMDEFHYDQTNSKEPRVKRDLKEIAETRDLEEDANELTQQKQDLQLLKENIKEHFETSSNSSLSVADMADKIDELVNKVISLETAVSSQTALVKRLRSDTDELQEQIRTLENDKESLIKDKIKLNGQLREMEERLHGVQNLNQIIEDQNSNLQIQFTEAHCNLDHLSEKVQNVQPGEEAKITDLSHTQKDSSTQAESKCESEGQVPLNQDNKLLNDSEAEKKLRAGLVEDDAKDKELMVAGTVEDDVRSDNKPEVTGSPFASEPNVTGSLENDVKVTSSVETEVVTPVENKSPKQLEEQEKTVNGDEKATVVLSTTTENQEVSQQPASNKADSASESFENDAKQSPCGKENALKVDPKEQATAKEDEPDWQQLFTKGMQDREQVLLTEYTNTLRSYRDVKKRLVEIEKKNQDSNVDSSLQLKELKTANAMKDEEIRHLRQKLDLLHRSLEGNEDLAESTLVPSEICSIEPPESTSPIEEKFRSNMDEILEENLTFWLKFSAYFSEIQKFETTIKDLQIELSKLERKGMLSEGNTNIMYSIRSDAKPIYKHLTEIQTEITVWIEKGALLKEELQRRFSSLCDIQEEITAALKASAEGDDFRFTSYQAAKFQGEILNMKQENNKVADELQAGLDIVACIQVEVEKALVKLNDEHGFSASKRQQNGHLRQSENRAKVPLRSFIFGTKPKKQSIFSCMTPGMHRKHRASKEQSHTSLCHANKYATYERSLAFHWRQGNKTIVFKSSDKTWCSSTVASKHSPMPSAKEDGKRISYLHLPFLASCGNCTPMRLSKLEAGPGSPCWEEKESRKLFTKFTSTSTGEKSSSIICSDAFDIP</sequence>
<feature type="compositionally biased region" description="Basic and acidic residues" evidence="3">
    <location>
        <begin position="683"/>
        <end position="697"/>
    </location>
</feature>
<feature type="coiled-coil region" evidence="2">
    <location>
        <begin position="359"/>
        <end position="389"/>
    </location>
</feature>
<evidence type="ECO:0000256" key="2">
    <source>
        <dbReference type="SAM" id="Coils"/>
    </source>
</evidence>
<dbReference type="STRING" id="157652.A0A371FTV1"/>
<feature type="domain" description="NAB" evidence="4">
    <location>
        <begin position="50"/>
        <end position="130"/>
    </location>
</feature>
<evidence type="ECO:0000256" key="3">
    <source>
        <dbReference type="SAM" id="MobiDB-lite"/>
    </source>
</evidence>
<dbReference type="Gene3D" id="1.20.5.340">
    <property type="match status" value="1"/>
</dbReference>
<keyword evidence="1 2" id="KW-0175">Coiled coil</keyword>
<dbReference type="AlphaFoldDB" id="A0A371FTV1"/>
<dbReference type="EMBL" id="QJKJ01007849">
    <property type="protein sequence ID" value="RDX81702.1"/>
    <property type="molecule type" value="Genomic_DNA"/>
</dbReference>
<dbReference type="Proteomes" id="UP000257109">
    <property type="component" value="Unassembled WGS sequence"/>
</dbReference>
<feature type="non-terminal residue" evidence="5">
    <location>
        <position position="1"/>
    </location>
</feature>
<organism evidence="5 6">
    <name type="scientific">Mucuna pruriens</name>
    <name type="common">Velvet bean</name>
    <name type="synonym">Dolichos pruriens</name>
    <dbReference type="NCBI Taxonomy" id="157652"/>
    <lineage>
        <taxon>Eukaryota</taxon>
        <taxon>Viridiplantae</taxon>
        <taxon>Streptophyta</taxon>
        <taxon>Embryophyta</taxon>
        <taxon>Tracheophyta</taxon>
        <taxon>Spermatophyta</taxon>
        <taxon>Magnoliopsida</taxon>
        <taxon>eudicotyledons</taxon>
        <taxon>Gunneridae</taxon>
        <taxon>Pentapetalae</taxon>
        <taxon>rosids</taxon>
        <taxon>fabids</taxon>
        <taxon>Fabales</taxon>
        <taxon>Fabaceae</taxon>
        <taxon>Papilionoideae</taxon>
        <taxon>50 kb inversion clade</taxon>
        <taxon>NPAAA clade</taxon>
        <taxon>indigoferoid/millettioid clade</taxon>
        <taxon>Phaseoleae</taxon>
        <taxon>Mucuna</taxon>
    </lineage>
</organism>
<dbReference type="InterPro" id="IPR011684">
    <property type="entry name" value="NAB"/>
</dbReference>
<feature type="region of interest" description="Disordered" evidence="3">
    <location>
        <begin position="573"/>
        <end position="701"/>
    </location>
</feature>
<feature type="compositionally biased region" description="Low complexity" evidence="3">
    <location>
        <begin position="607"/>
        <end position="621"/>
    </location>
</feature>
<evidence type="ECO:0000259" key="4">
    <source>
        <dbReference type="PROSITE" id="PS51774"/>
    </source>
</evidence>
<dbReference type="InterPro" id="IPR056889">
    <property type="entry name" value="NET2A-D/KIP1-like_C"/>
</dbReference>